<evidence type="ECO:0000313" key="7">
    <source>
        <dbReference type="EMBL" id="MCG2618121.1"/>
    </source>
</evidence>
<keyword evidence="1" id="KW-0645">Protease</keyword>
<evidence type="ECO:0000256" key="1">
    <source>
        <dbReference type="ARBA" id="ARBA00022670"/>
    </source>
</evidence>
<name>A0ABS9L0L6_9BACT</name>
<dbReference type="RefSeq" id="WP_237877297.1">
    <property type="nucleotide sequence ID" value="NZ_JAKLTR010000034.1"/>
</dbReference>
<feature type="domain" description="MPN" evidence="6">
    <location>
        <begin position="13"/>
        <end position="139"/>
    </location>
</feature>
<accession>A0ABS9L0L6</accession>
<keyword evidence="8" id="KW-1185">Reference proteome</keyword>
<gene>
    <name evidence="7" type="ORF">LZZ85_27710</name>
</gene>
<organism evidence="7 8">
    <name type="scientific">Terrimonas ginsenosidimutans</name>
    <dbReference type="NCBI Taxonomy" id="2908004"/>
    <lineage>
        <taxon>Bacteria</taxon>
        <taxon>Pseudomonadati</taxon>
        <taxon>Bacteroidota</taxon>
        <taxon>Chitinophagia</taxon>
        <taxon>Chitinophagales</taxon>
        <taxon>Chitinophagaceae</taxon>
        <taxon>Terrimonas</taxon>
    </lineage>
</organism>
<keyword evidence="5" id="KW-0482">Metalloprotease</keyword>
<dbReference type="InterPro" id="IPR025657">
    <property type="entry name" value="RadC_JAB"/>
</dbReference>
<keyword evidence="3" id="KW-0378">Hydrolase</keyword>
<dbReference type="PROSITE" id="PS01302">
    <property type="entry name" value="UPF0758"/>
    <property type="match status" value="1"/>
</dbReference>
<keyword evidence="4" id="KW-0862">Zinc</keyword>
<dbReference type="PANTHER" id="PTHR30471">
    <property type="entry name" value="DNA REPAIR PROTEIN RADC"/>
    <property type="match status" value="1"/>
</dbReference>
<evidence type="ECO:0000259" key="6">
    <source>
        <dbReference type="PROSITE" id="PS50249"/>
    </source>
</evidence>
<evidence type="ECO:0000256" key="2">
    <source>
        <dbReference type="ARBA" id="ARBA00022723"/>
    </source>
</evidence>
<comment type="caution">
    <text evidence="7">The sequence shown here is derived from an EMBL/GenBank/DDBJ whole genome shotgun (WGS) entry which is preliminary data.</text>
</comment>
<evidence type="ECO:0000256" key="4">
    <source>
        <dbReference type="ARBA" id="ARBA00022833"/>
    </source>
</evidence>
<dbReference type="Pfam" id="PF04002">
    <property type="entry name" value="RadC"/>
    <property type="match status" value="1"/>
</dbReference>
<evidence type="ECO:0000256" key="3">
    <source>
        <dbReference type="ARBA" id="ARBA00022801"/>
    </source>
</evidence>
<reference evidence="7" key="1">
    <citation type="submission" date="2022-01" db="EMBL/GenBank/DDBJ databases">
        <authorList>
            <person name="Jo J.-H."/>
            <person name="Im W.-T."/>
        </authorList>
    </citation>
    <scope>NUCLEOTIDE SEQUENCE</scope>
    <source>
        <strain evidence="7">NA20</strain>
    </source>
</reference>
<dbReference type="Proteomes" id="UP001165367">
    <property type="component" value="Unassembled WGS sequence"/>
</dbReference>
<dbReference type="PANTHER" id="PTHR30471:SF3">
    <property type="entry name" value="UPF0758 PROTEIN YEES-RELATED"/>
    <property type="match status" value="1"/>
</dbReference>
<protein>
    <submittedName>
        <fullName evidence="7">JAB domain-containing protein</fullName>
    </submittedName>
</protein>
<dbReference type="PROSITE" id="PS50249">
    <property type="entry name" value="MPN"/>
    <property type="match status" value="1"/>
</dbReference>
<dbReference type="SUPFAM" id="SSF102712">
    <property type="entry name" value="JAB1/MPN domain"/>
    <property type="match status" value="1"/>
</dbReference>
<dbReference type="CDD" id="cd08071">
    <property type="entry name" value="MPN_DUF2466"/>
    <property type="match status" value="1"/>
</dbReference>
<dbReference type="EMBL" id="JAKLTR010000034">
    <property type="protein sequence ID" value="MCG2618121.1"/>
    <property type="molecule type" value="Genomic_DNA"/>
</dbReference>
<dbReference type="InterPro" id="IPR020891">
    <property type="entry name" value="UPF0758_CS"/>
</dbReference>
<dbReference type="Gene3D" id="3.40.140.10">
    <property type="entry name" value="Cytidine Deaminase, domain 2"/>
    <property type="match status" value="1"/>
</dbReference>
<proteinExistence type="predicted"/>
<keyword evidence="2" id="KW-0479">Metal-binding</keyword>
<evidence type="ECO:0000256" key="5">
    <source>
        <dbReference type="ARBA" id="ARBA00023049"/>
    </source>
</evidence>
<dbReference type="InterPro" id="IPR037518">
    <property type="entry name" value="MPN"/>
</dbReference>
<sequence length="175" mass="20434">MTIRLKPHQKIHIQSSSDIYRVLQPILLRISKLNRDREHFWLMHLDASQRVRCVELLGLGTQRTVLIDPMDVYHRAIVRRASSIVVIHNHPSGNVKPSHADKIATEKLMQASRFANVRMLDHLIISEHEYYSFLDRGDLGRMAANMHESRIDHDTRMKREWPRINANGSFVNAWA</sequence>
<dbReference type="InterPro" id="IPR001405">
    <property type="entry name" value="UPF0758"/>
</dbReference>
<evidence type="ECO:0000313" key="8">
    <source>
        <dbReference type="Proteomes" id="UP001165367"/>
    </source>
</evidence>